<organism evidence="1 2">
    <name type="scientific">Pseudonocardia hydrocarbonoxydans</name>
    <dbReference type="NCBI Taxonomy" id="76726"/>
    <lineage>
        <taxon>Bacteria</taxon>
        <taxon>Bacillati</taxon>
        <taxon>Actinomycetota</taxon>
        <taxon>Actinomycetes</taxon>
        <taxon>Pseudonocardiales</taxon>
        <taxon>Pseudonocardiaceae</taxon>
        <taxon>Pseudonocardia</taxon>
    </lineage>
</organism>
<name>A0A4Y3WQJ3_9PSEU</name>
<sequence>MAEPNPTSGMTSTELMDHVLSRVANVEAAADPPGNEWNFALGALFALCNMGHFDQETIGKYEARIQAEANRINAAPK</sequence>
<evidence type="ECO:0000313" key="2">
    <source>
        <dbReference type="Proteomes" id="UP000320338"/>
    </source>
</evidence>
<keyword evidence="2" id="KW-1185">Reference proteome</keyword>
<dbReference type="AlphaFoldDB" id="A0A4Y3WQJ3"/>
<comment type="caution">
    <text evidence="1">The sequence shown here is derived from an EMBL/GenBank/DDBJ whole genome shotgun (WGS) entry which is preliminary data.</text>
</comment>
<reference evidence="1 2" key="1">
    <citation type="submission" date="2019-06" db="EMBL/GenBank/DDBJ databases">
        <title>Whole genome shotgun sequence of Pseudonocardia hydrocarbonoxydans NBRC 14498.</title>
        <authorList>
            <person name="Hosoyama A."/>
            <person name="Uohara A."/>
            <person name="Ohji S."/>
            <person name="Ichikawa N."/>
        </authorList>
    </citation>
    <scope>NUCLEOTIDE SEQUENCE [LARGE SCALE GENOMIC DNA]</scope>
    <source>
        <strain evidence="1 2">NBRC 14498</strain>
    </source>
</reference>
<dbReference type="Proteomes" id="UP000320338">
    <property type="component" value="Unassembled WGS sequence"/>
</dbReference>
<gene>
    <name evidence="1" type="ORF">PHY01_28340</name>
</gene>
<dbReference type="EMBL" id="BJNG01000020">
    <property type="protein sequence ID" value="GEC20551.1"/>
    <property type="molecule type" value="Genomic_DNA"/>
</dbReference>
<proteinExistence type="predicted"/>
<protein>
    <submittedName>
        <fullName evidence="1">Uncharacterized protein</fullName>
    </submittedName>
</protein>
<evidence type="ECO:0000313" key="1">
    <source>
        <dbReference type="EMBL" id="GEC20551.1"/>
    </source>
</evidence>
<accession>A0A4Y3WQJ3</accession>